<dbReference type="PRINTS" id="PR00054">
    <property type="entry name" value="FUNGALZNCYS"/>
</dbReference>
<dbReference type="InterPro" id="IPR020448">
    <property type="entry name" value="Maltose_ferment_reg_DNA-bd"/>
</dbReference>
<organism evidence="4 5">
    <name type="scientific">Marasmius crinis-equi</name>
    <dbReference type="NCBI Taxonomy" id="585013"/>
    <lineage>
        <taxon>Eukaryota</taxon>
        <taxon>Fungi</taxon>
        <taxon>Dikarya</taxon>
        <taxon>Basidiomycota</taxon>
        <taxon>Agaricomycotina</taxon>
        <taxon>Agaricomycetes</taxon>
        <taxon>Agaricomycetidae</taxon>
        <taxon>Agaricales</taxon>
        <taxon>Marasmiineae</taxon>
        <taxon>Marasmiaceae</taxon>
        <taxon>Marasmius</taxon>
    </lineage>
</organism>
<reference evidence="4 5" key="1">
    <citation type="submission" date="2024-02" db="EMBL/GenBank/DDBJ databases">
        <title>A draft genome for the cacao thread blight pathogen Marasmius crinis-equi.</title>
        <authorList>
            <person name="Cohen S.P."/>
            <person name="Baruah I.K."/>
            <person name="Amoako-Attah I."/>
            <person name="Bukari Y."/>
            <person name="Meinhardt L.W."/>
            <person name="Bailey B.A."/>
        </authorList>
    </citation>
    <scope>NUCLEOTIDE SEQUENCE [LARGE SCALE GENOMIC DNA]</scope>
    <source>
        <strain evidence="4 5">GH-76</strain>
    </source>
</reference>
<dbReference type="PROSITE" id="PS50276">
    <property type="entry name" value="PANCREATIC_HORMONE_2"/>
    <property type="match status" value="1"/>
</dbReference>
<dbReference type="PROSITE" id="PS00463">
    <property type="entry name" value="ZN2_CY6_FUNGAL_1"/>
    <property type="match status" value="1"/>
</dbReference>
<gene>
    <name evidence="4" type="primary">GIN1_22</name>
    <name evidence="4" type="ORF">V5O48_016571</name>
</gene>
<dbReference type="PANTHER" id="PTHR46910">
    <property type="entry name" value="TRANSCRIPTION FACTOR PDR1"/>
    <property type="match status" value="1"/>
</dbReference>
<dbReference type="InterPro" id="IPR036864">
    <property type="entry name" value="Zn2-C6_fun-type_DNA-bd_sf"/>
</dbReference>
<dbReference type="InterPro" id="IPR050987">
    <property type="entry name" value="AtrR-like"/>
</dbReference>
<feature type="non-terminal residue" evidence="4">
    <location>
        <position position="283"/>
    </location>
</feature>
<dbReference type="InterPro" id="IPR001138">
    <property type="entry name" value="Zn2Cys6_DnaBD"/>
</dbReference>
<dbReference type="PROSITE" id="PS50048">
    <property type="entry name" value="ZN2_CY6_FUNGAL_2"/>
    <property type="match status" value="1"/>
</dbReference>
<dbReference type="PANTHER" id="PTHR46910:SF38">
    <property type="entry name" value="ZN(2)-C6 FUNGAL-TYPE DOMAIN-CONTAINING PROTEIN"/>
    <property type="match status" value="1"/>
</dbReference>
<feature type="domain" description="Zn(2)-C6 fungal-type" evidence="3">
    <location>
        <begin position="22"/>
        <end position="55"/>
    </location>
</feature>
<dbReference type="Pfam" id="PF04082">
    <property type="entry name" value="Fungal_trans"/>
    <property type="match status" value="1"/>
</dbReference>
<evidence type="ECO:0000313" key="4">
    <source>
        <dbReference type="EMBL" id="KAL0565454.1"/>
    </source>
</evidence>
<dbReference type="InterPro" id="IPR007219">
    <property type="entry name" value="XnlR_reg_dom"/>
</dbReference>
<protein>
    <submittedName>
        <fullName evidence="4">Gypsy retrotransposon integrase-like protein 1</fullName>
    </submittedName>
</protein>
<dbReference type="SMART" id="SM00066">
    <property type="entry name" value="GAL4"/>
    <property type="match status" value="1"/>
</dbReference>
<dbReference type="SUPFAM" id="SSF57701">
    <property type="entry name" value="Zn2/Cys6 DNA-binding domain"/>
    <property type="match status" value="1"/>
</dbReference>
<sequence length="283" mass="32865">MDTQYLSSDEEGQAKKRKIQRACDMCRRKKIRCDGVQNYGGTCSNCRTYGIECTYVEQAKKRGPPKAYIEGLENRVEKMERLIRQLMPDEDLEKYLDSFSINRETWSINGFKGEPSHTFPTSTEQRTLPEEDAFLFPDNLNMMFVEPCEEYRYFGQSSAAMLTQTALNLKDENTSRRPSSSYHRAESEYQRALEREQQIMSFPNPVYDFPEDDLLPELVNIYFREVNIYIPLLHRPTFDRLLAAGQHRRDELFGAILLLVCAIAARYTDDPRVLLDDSDSGLS</sequence>
<dbReference type="CDD" id="cd12148">
    <property type="entry name" value="fungal_TF_MHR"/>
    <property type="match status" value="1"/>
</dbReference>
<keyword evidence="2" id="KW-0539">Nucleus</keyword>
<evidence type="ECO:0000256" key="1">
    <source>
        <dbReference type="ARBA" id="ARBA00022723"/>
    </source>
</evidence>
<accession>A0ABR3ERC4</accession>
<evidence type="ECO:0000313" key="5">
    <source>
        <dbReference type="Proteomes" id="UP001465976"/>
    </source>
</evidence>
<dbReference type="Pfam" id="PF00172">
    <property type="entry name" value="Zn_clus"/>
    <property type="match status" value="1"/>
</dbReference>
<name>A0ABR3ERC4_9AGAR</name>
<keyword evidence="5" id="KW-1185">Reference proteome</keyword>
<dbReference type="Proteomes" id="UP001465976">
    <property type="component" value="Unassembled WGS sequence"/>
</dbReference>
<comment type="caution">
    <text evidence="4">The sequence shown here is derived from an EMBL/GenBank/DDBJ whole genome shotgun (WGS) entry which is preliminary data.</text>
</comment>
<evidence type="ECO:0000256" key="2">
    <source>
        <dbReference type="ARBA" id="ARBA00023242"/>
    </source>
</evidence>
<evidence type="ECO:0000259" key="3">
    <source>
        <dbReference type="PROSITE" id="PS50048"/>
    </source>
</evidence>
<dbReference type="EMBL" id="JBAHYK010002256">
    <property type="protein sequence ID" value="KAL0565454.1"/>
    <property type="molecule type" value="Genomic_DNA"/>
</dbReference>
<dbReference type="CDD" id="cd00067">
    <property type="entry name" value="GAL4"/>
    <property type="match status" value="1"/>
</dbReference>
<dbReference type="Gene3D" id="4.10.240.10">
    <property type="entry name" value="Zn(2)-C6 fungal-type DNA-binding domain"/>
    <property type="match status" value="1"/>
</dbReference>
<keyword evidence="1" id="KW-0479">Metal-binding</keyword>
<proteinExistence type="predicted"/>